<evidence type="ECO:0000256" key="5">
    <source>
        <dbReference type="ARBA" id="ARBA00022759"/>
    </source>
</evidence>
<evidence type="ECO:0000256" key="6">
    <source>
        <dbReference type="ARBA" id="ARBA00022801"/>
    </source>
</evidence>
<reference evidence="16" key="1">
    <citation type="submission" date="2021-03" db="EMBL/GenBank/DDBJ databases">
        <title>Draft genome sequence of rust myrtle Austropuccinia psidii MF-1, a brazilian biotype.</title>
        <authorList>
            <person name="Quecine M.C."/>
            <person name="Pachon D.M.R."/>
            <person name="Bonatelli M.L."/>
            <person name="Correr F.H."/>
            <person name="Franceschini L.M."/>
            <person name="Leite T.F."/>
            <person name="Margarido G.R.A."/>
            <person name="Almeida C.A."/>
            <person name="Ferrarezi J.A."/>
            <person name="Labate C.A."/>
        </authorList>
    </citation>
    <scope>NUCLEOTIDE SEQUENCE</scope>
    <source>
        <strain evidence="16">MF-1</strain>
    </source>
</reference>
<keyword evidence="17" id="KW-1185">Reference proteome</keyword>
<feature type="domain" description="Integrase catalytic" evidence="15">
    <location>
        <begin position="34"/>
        <end position="203"/>
    </location>
</feature>
<evidence type="ECO:0000256" key="11">
    <source>
        <dbReference type="ARBA" id="ARBA00022932"/>
    </source>
</evidence>
<keyword evidence="11" id="KW-0808">Transferase</keyword>
<dbReference type="OrthoDB" id="1751476at2759"/>
<dbReference type="GO" id="GO:0015074">
    <property type="term" value="P:DNA integration"/>
    <property type="evidence" value="ECO:0007669"/>
    <property type="project" value="UniProtKB-KW"/>
</dbReference>
<dbReference type="Proteomes" id="UP000765509">
    <property type="component" value="Unassembled WGS sequence"/>
</dbReference>
<accession>A0A9Q3EWW6</accession>
<dbReference type="Gene3D" id="3.30.420.10">
    <property type="entry name" value="Ribonuclease H-like superfamily/Ribonuclease H"/>
    <property type="match status" value="1"/>
</dbReference>
<dbReference type="GO" id="GO:0003964">
    <property type="term" value="F:RNA-directed DNA polymerase activity"/>
    <property type="evidence" value="ECO:0007669"/>
    <property type="project" value="UniProtKB-KW"/>
</dbReference>
<evidence type="ECO:0000256" key="12">
    <source>
        <dbReference type="ARBA" id="ARBA00023172"/>
    </source>
</evidence>
<protein>
    <recommendedName>
        <fullName evidence="15">Integrase catalytic domain-containing protein</fullName>
    </recommendedName>
</protein>
<keyword evidence="4" id="KW-0479">Metal-binding</keyword>
<evidence type="ECO:0000256" key="7">
    <source>
        <dbReference type="ARBA" id="ARBA00022842"/>
    </source>
</evidence>
<dbReference type="SUPFAM" id="SSF53098">
    <property type="entry name" value="Ribonuclease H-like"/>
    <property type="match status" value="1"/>
</dbReference>
<dbReference type="GO" id="GO:0006310">
    <property type="term" value="P:DNA recombination"/>
    <property type="evidence" value="ECO:0007669"/>
    <property type="project" value="UniProtKB-KW"/>
</dbReference>
<keyword evidence="10" id="KW-0695">RNA-directed DNA polymerase</keyword>
<comment type="catalytic activity">
    <reaction evidence="13">
        <text>DNA(n) + a 2'-deoxyribonucleoside 5'-triphosphate = DNA(n+1) + diphosphate</text>
        <dbReference type="Rhea" id="RHEA:22508"/>
        <dbReference type="Rhea" id="RHEA-COMP:17339"/>
        <dbReference type="Rhea" id="RHEA-COMP:17340"/>
        <dbReference type="ChEBI" id="CHEBI:33019"/>
        <dbReference type="ChEBI" id="CHEBI:61560"/>
        <dbReference type="ChEBI" id="CHEBI:173112"/>
        <dbReference type="EC" id="2.7.7.49"/>
    </reaction>
</comment>
<comment type="catalytic activity">
    <reaction evidence="14">
        <text>DNA(n) + a 2'-deoxyribonucleoside 5'-triphosphate = DNA(n+1) + diphosphate</text>
        <dbReference type="Rhea" id="RHEA:22508"/>
        <dbReference type="Rhea" id="RHEA-COMP:17339"/>
        <dbReference type="Rhea" id="RHEA-COMP:17340"/>
        <dbReference type="ChEBI" id="CHEBI:33019"/>
        <dbReference type="ChEBI" id="CHEBI:61560"/>
        <dbReference type="ChEBI" id="CHEBI:173112"/>
        <dbReference type="EC" id="2.7.7.7"/>
    </reaction>
</comment>
<evidence type="ECO:0000313" key="16">
    <source>
        <dbReference type="EMBL" id="MBW0525407.1"/>
    </source>
</evidence>
<keyword evidence="5" id="KW-0255">Endonuclease</keyword>
<dbReference type="GO" id="GO:0004519">
    <property type="term" value="F:endonuclease activity"/>
    <property type="evidence" value="ECO:0007669"/>
    <property type="project" value="UniProtKB-KW"/>
</dbReference>
<dbReference type="GO" id="GO:0003723">
    <property type="term" value="F:RNA binding"/>
    <property type="evidence" value="ECO:0007669"/>
    <property type="project" value="UniProtKB-KW"/>
</dbReference>
<evidence type="ECO:0000313" key="17">
    <source>
        <dbReference type="Proteomes" id="UP000765509"/>
    </source>
</evidence>
<dbReference type="InterPro" id="IPR012337">
    <property type="entry name" value="RNaseH-like_sf"/>
</dbReference>
<dbReference type="InterPro" id="IPR001584">
    <property type="entry name" value="Integrase_cat-core"/>
</dbReference>
<keyword evidence="8" id="KW-0694">RNA-binding</keyword>
<evidence type="ECO:0000256" key="3">
    <source>
        <dbReference type="ARBA" id="ARBA00022722"/>
    </source>
</evidence>
<dbReference type="GO" id="GO:0032196">
    <property type="term" value="P:transposition"/>
    <property type="evidence" value="ECO:0007669"/>
    <property type="project" value="UniProtKB-KW"/>
</dbReference>
<evidence type="ECO:0000256" key="4">
    <source>
        <dbReference type="ARBA" id="ARBA00022723"/>
    </source>
</evidence>
<comment type="caution">
    <text evidence="16">The sequence shown here is derived from an EMBL/GenBank/DDBJ whole genome shotgun (WGS) entry which is preliminary data.</text>
</comment>
<evidence type="ECO:0000256" key="9">
    <source>
        <dbReference type="ARBA" id="ARBA00022908"/>
    </source>
</evidence>
<dbReference type="GO" id="GO:0046872">
    <property type="term" value="F:metal ion binding"/>
    <property type="evidence" value="ECO:0007669"/>
    <property type="project" value="UniProtKB-KW"/>
</dbReference>
<proteinExistence type="predicted"/>
<keyword evidence="12" id="KW-0233">DNA recombination</keyword>
<keyword evidence="9" id="KW-0229">DNA integration</keyword>
<evidence type="ECO:0000259" key="15">
    <source>
        <dbReference type="PROSITE" id="PS50994"/>
    </source>
</evidence>
<evidence type="ECO:0000256" key="2">
    <source>
        <dbReference type="ARBA" id="ARBA00022695"/>
    </source>
</evidence>
<keyword evidence="2" id="KW-0548">Nucleotidyltransferase</keyword>
<sequence>MKVDYHFLTSLKTCAEENPWNERLGHASKFIIKWMGLPLSNKSCKVCDLNKIDRLPFKDHFEQANLPLDCVHIDLIIRCLKNKSDAFGQFSTTKKMMETQHYRSLKRLTSDQGGEFINSHFKHLSDECGFIHSFSPAYTPEHNGFAERANRTILEKTRCMLNASNLPTNYWAKAVSTATLLSNYTPTPSRHNHSPYTLWTKLAPRIKKL</sequence>
<dbReference type="InterPro" id="IPR039537">
    <property type="entry name" value="Retrotran_Ty1/copia-like"/>
</dbReference>
<keyword evidence="3" id="KW-0540">Nuclease</keyword>
<dbReference type="PROSITE" id="PS50994">
    <property type="entry name" value="INTEGRASE"/>
    <property type="match status" value="1"/>
</dbReference>
<evidence type="ECO:0000256" key="14">
    <source>
        <dbReference type="ARBA" id="ARBA00049244"/>
    </source>
</evidence>
<dbReference type="GO" id="GO:0016787">
    <property type="term" value="F:hydrolase activity"/>
    <property type="evidence" value="ECO:0007669"/>
    <property type="project" value="UniProtKB-KW"/>
</dbReference>
<dbReference type="GO" id="GO:0003887">
    <property type="term" value="F:DNA-directed DNA polymerase activity"/>
    <property type="evidence" value="ECO:0007669"/>
    <property type="project" value="UniProtKB-KW"/>
</dbReference>
<dbReference type="InterPro" id="IPR036397">
    <property type="entry name" value="RNaseH_sf"/>
</dbReference>
<dbReference type="EMBL" id="AVOT02031790">
    <property type="protein sequence ID" value="MBW0525407.1"/>
    <property type="molecule type" value="Genomic_DNA"/>
</dbReference>
<evidence type="ECO:0000256" key="13">
    <source>
        <dbReference type="ARBA" id="ARBA00048173"/>
    </source>
</evidence>
<gene>
    <name evidence="16" type="ORF">O181_065122</name>
</gene>
<keyword evidence="1" id="KW-0815">Transposition</keyword>
<keyword evidence="7" id="KW-0460">Magnesium</keyword>
<dbReference type="PANTHER" id="PTHR42648">
    <property type="entry name" value="TRANSPOSASE, PUTATIVE-RELATED"/>
    <property type="match status" value="1"/>
</dbReference>
<evidence type="ECO:0000256" key="10">
    <source>
        <dbReference type="ARBA" id="ARBA00022918"/>
    </source>
</evidence>
<dbReference type="GO" id="GO:0005634">
    <property type="term" value="C:nucleus"/>
    <property type="evidence" value="ECO:0007669"/>
    <property type="project" value="UniProtKB-ARBA"/>
</dbReference>
<keyword evidence="6" id="KW-0378">Hydrolase</keyword>
<name>A0A9Q3EWW6_9BASI</name>
<dbReference type="AlphaFoldDB" id="A0A9Q3EWW6"/>
<keyword evidence="11" id="KW-0239">DNA-directed DNA polymerase</keyword>
<dbReference type="PANTHER" id="PTHR42648:SF11">
    <property type="entry name" value="TRANSPOSON TY4-P GAG-POL POLYPROTEIN"/>
    <property type="match status" value="1"/>
</dbReference>
<evidence type="ECO:0000256" key="8">
    <source>
        <dbReference type="ARBA" id="ARBA00022884"/>
    </source>
</evidence>
<evidence type="ECO:0000256" key="1">
    <source>
        <dbReference type="ARBA" id="ARBA00022578"/>
    </source>
</evidence>
<organism evidence="16 17">
    <name type="scientific">Austropuccinia psidii MF-1</name>
    <dbReference type="NCBI Taxonomy" id="1389203"/>
    <lineage>
        <taxon>Eukaryota</taxon>
        <taxon>Fungi</taxon>
        <taxon>Dikarya</taxon>
        <taxon>Basidiomycota</taxon>
        <taxon>Pucciniomycotina</taxon>
        <taxon>Pucciniomycetes</taxon>
        <taxon>Pucciniales</taxon>
        <taxon>Sphaerophragmiaceae</taxon>
        <taxon>Austropuccinia</taxon>
    </lineage>
</organism>